<comment type="caution">
    <text evidence="5">The sequence shown here is derived from an EMBL/GenBank/DDBJ whole genome shotgun (WGS) entry which is preliminary data.</text>
</comment>
<evidence type="ECO:0000256" key="1">
    <source>
        <dbReference type="ARBA" id="ARBA00006611"/>
    </source>
</evidence>
<sequence length="538" mass="61286">MMEFLKNLGFNEEVQEGFKDEALRRFLFELYLKDGLDLNVLFSNLGVRSEEFLRALAQHLGLEFVEFEEIDENLCDLFAFSLLWQNQILPLQKDAESIFILSAKPLNLELLSKIEHLFRSKFIKNALCDVYQLNQNLNKLYIKQRLKELSTNLKQELNANLKEDGQSSVSLLFEFILQEALKLNASDVHIESLENEALIRFRVDGILRLFCTLEEQLYQALVFHIKLLAHLNVAESRKAQDGSFNKSFEGVEYDFRISTLPLQKGESVVLRILKQDLKLLSLENLHFSKENLTLVQKNIKKPFGMILLTGPTGSGKSTTLYACLKSLACVEKKIITAEEPIEYKMPQIQQIALNSKAGLDFSNALRAILRQDPDVIMVGEIRDEESLDIALKGAQTGHLILSTLHTNDALSTIERLLDMKAKPYLIASSLNLIIAQRLVRKLCPHCKIKSVRNDEFKGEFYEAKGCENCHFSGFLGRELISECLELDEGLKELVRKNASKNELLNHAKTRGFLSMFELGLEKARLGIISIDELMRVVG</sequence>
<dbReference type="PANTHER" id="PTHR30258:SF1">
    <property type="entry name" value="PROTEIN TRANSPORT PROTEIN HOFB HOMOLOG"/>
    <property type="match status" value="1"/>
</dbReference>
<evidence type="ECO:0000313" key="8">
    <source>
        <dbReference type="Proteomes" id="UP000321317"/>
    </source>
</evidence>
<dbReference type="GO" id="GO:0016887">
    <property type="term" value="F:ATP hydrolysis activity"/>
    <property type="evidence" value="ECO:0007669"/>
    <property type="project" value="TreeGrafter"/>
</dbReference>
<evidence type="ECO:0000313" key="6">
    <source>
        <dbReference type="EMBL" id="TXK57220.1"/>
    </source>
</evidence>
<evidence type="ECO:0000313" key="5">
    <source>
        <dbReference type="EMBL" id="TNB59184.1"/>
    </source>
</evidence>
<name>A0AAX2UMP5_9BACT</name>
<dbReference type="GO" id="GO:0005886">
    <property type="term" value="C:plasma membrane"/>
    <property type="evidence" value="ECO:0007669"/>
    <property type="project" value="TreeGrafter"/>
</dbReference>
<dbReference type="InterPro" id="IPR003593">
    <property type="entry name" value="AAA+_ATPase"/>
</dbReference>
<dbReference type="CDD" id="cd01129">
    <property type="entry name" value="PulE-GspE-like"/>
    <property type="match status" value="1"/>
</dbReference>
<dbReference type="EMBL" id="VDBS01000003">
    <property type="protein sequence ID" value="TNB59184.1"/>
    <property type="molecule type" value="Genomic_DNA"/>
</dbReference>
<keyword evidence="2" id="KW-0547">Nucleotide-binding</keyword>
<evidence type="ECO:0000313" key="7">
    <source>
        <dbReference type="Proteomes" id="UP000306813"/>
    </source>
</evidence>
<dbReference type="Proteomes" id="UP000321317">
    <property type="component" value="Unassembled WGS sequence"/>
</dbReference>
<feature type="domain" description="Bacterial type II secretion system protein E" evidence="4">
    <location>
        <begin position="369"/>
        <end position="383"/>
    </location>
</feature>
<comment type="similarity">
    <text evidence="1">Belongs to the GSP E family.</text>
</comment>
<dbReference type="SUPFAM" id="SSF160246">
    <property type="entry name" value="EspE N-terminal domain-like"/>
    <property type="match status" value="1"/>
</dbReference>
<dbReference type="Gene3D" id="3.40.50.300">
    <property type="entry name" value="P-loop containing nucleotide triphosphate hydrolases"/>
    <property type="match status" value="1"/>
</dbReference>
<protein>
    <submittedName>
        <fullName evidence="5">Type II/IV secretion system protein</fullName>
    </submittedName>
</protein>
<dbReference type="InterPro" id="IPR027417">
    <property type="entry name" value="P-loop_NTPase"/>
</dbReference>
<organism evidence="5 7">
    <name type="scientific">Campylobacter helveticus</name>
    <dbReference type="NCBI Taxonomy" id="28898"/>
    <lineage>
        <taxon>Bacteria</taxon>
        <taxon>Pseudomonadati</taxon>
        <taxon>Campylobacterota</taxon>
        <taxon>Epsilonproteobacteria</taxon>
        <taxon>Campylobacterales</taxon>
        <taxon>Campylobacteraceae</taxon>
        <taxon>Campylobacter</taxon>
    </lineage>
</organism>
<dbReference type="Pfam" id="PF05157">
    <property type="entry name" value="MshEN"/>
    <property type="match status" value="1"/>
</dbReference>
<keyword evidence="3" id="KW-0067">ATP-binding</keyword>
<dbReference type="EMBL" id="VRMA01000043">
    <property type="protein sequence ID" value="TXK57220.1"/>
    <property type="molecule type" value="Genomic_DNA"/>
</dbReference>
<dbReference type="Pfam" id="PF00437">
    <property type="entry name" value="T2SSE"/>
    <property type="match status" value="1"/>
</dbReference>
<keyword evidence="8" id="KW-1185">Reference proteome</keyword>
<dbReference type="InterPro" id="IPR037257">
    <property type="entry name" value="T2SS_E_N_sf"/>
</dbReference>
<dbReference type="PANTHER" id="PTHR30258">
    <property type="entry name" value="TYPE II SECRETION SYSTEM PROTEIN GSPE-RELATED"/>
    <property type="match status" value="1"/>
</dbReference>
<evidence type="ECO:0000259" key="4">
    <source>
        <dbReference type="PROSITE" id="PS00662"/>
    </source>
</evidence>
<evidence type="ECO:0000256" key="2">
    <source>
        <dbReference type="ARBA" id="ARBA00022741"/>
    </source>
</evidence>
<dbReference type="RefSeq" id="WP_082200591.1">
    <property type="nucleotide sequence ID" value="NZ_CAUWMG010000013.1"/>
</dbReference>
<dbReference type="SMART" id="SM00382">
    <property type="entry name" value="AAA"/>
    <property type="match status" value="1"/>
</dbReference>
<accession>A0AAX2UMP5</accession>
<gene>
    <name evidence="5" type="ORF">FDW42_00235</name>
    <name evidence="6" type="ORF">FVD16_05495</name>
</gene>
<dbReference type="GO" id="GO:0005524">
    <property type="term" value="F:ATP binding"/>
    <property type="evidence" value="ECO:0007669"/>
    <property type="project" value="UniProtKB-KW"/>
</dbReference>
<dbReference type="SUPFAM" id="SSF52540">
    <property type="entry name" value="P-loop containing nucleoside triphosphate hydrolases"/>
    <property type="match status" value="1"/>
</dbReference>
<reference evidence="6 8" key="2">
    <citation type="submission" date="2019-08" db="EMBL/GenBank/DDBJ databases">
        <title>Rapid identification of Enteric Bacteria from Whole Genome Sequences (WGS) using Average Nucleotide Identity (ANI).</title>
        <authorList>
            <person name="Lane C."/>
        </authorList>
    </citation>
    <scope>NUCLEOTIDE SEQUENCE [LARGE SCALE GENOMIC DNA]</scope>
    <source>
        <strain evidence="6 8">D4984</strain>
    </source>
</reference>
<dbReference type="GeneID" id="52037600"/>
<proteinExistence type="inferred from homology"/>
<dbReference type="PROSITE" id="PS00662">
    <property type="entry name" value="T2SP_E"/>
    <property type="match status" value="1"/>
</dbReference>
<dbReference type="InterPro" id="IPR001482">
    <property type="entry name" value="T2SS/T4SS_dom"/>
</dbReference>
<dbReference type="Gene3D" id="3.30.450.90">
    <property type="match status" value="1"/>
</dbReference>
<dbReference type="InterPro" id="IPR007831">
    <property type="entry name" value="T2SS_GspE_N"/>
</dbReference>
<reference evidence="5 7" key="1">
    <citation type="submission" date="2019-05" db="EMBL/GenBank/DDBJ databases">
        <title>Draft genomes of eight strains of Campylobacter helveticus isolated from cats and a dog in New Zealand.</title>
        <authorList>
            <person name="Bojanic K."/>
            <person name="Midwinter A.C."/>
            <person name="Biggs P.J."/>
            <person name="Acke E."/>
            <person name="Cornelius A.J."/>
            <person name="Marshall J.C."/>
        </authorList>
    </citation>
    <scope>NUCLEOTIDE SEQUENCE [LARGE SCALE GENOMIC DNA]</scope>
    <source>
        <strain evidence="5 7">ACP123b</strain>
    </source>
</reference>
<dbReference type="AlphaFoldDB" id="A0AAX2UMP5"/>
<dbReference type="Proteomes" id="UP000306813">
    <property type="component" value="Unassembled WGS sequence"/>
</dbReference>
<evidence type="ECO:0000256" key="3">
    <source>
        <dbReference type="ARBA" id="ARBA00022840"/>
    </source>
</evidence>